<proteinExistence type="predicted"/>
<dbReference type="InterPro" id="IPR007530">
    <property type="entry name" value="Aminoglycoside_adenylylTfrase"/>
</dbReference>
<dbReference type="PIRSF" id="PIRSF000812">
    <property type="entry name" value="AAD"/>
    <property type="match status" value="1"/>
</dbReference>
<dbReference type="SUPFAM" id="SSF81631">
    <property type="entry name" value="PAP/OAS1 substrate-binding domain"/>
    <property type="match status" value="1"/>
</dbReference>
<gene>
    <name evidence="1" type="ORF">AB4Y30_12090</name>
</gene>
<dbReference type="EMBL" id="CP162599">
    <property type="protein sequence ID" value="XDK31762.1"/>
    <property type="molecule type" value="Genomic_DNA"/>
</dbReference>
<dbReference type="InterPro" id="IPR043519">
    <property type="entry name" value="NT_sf"/>
</dbReference>
<accession>A0AB39HM74</accession>
<dbReference type="Gene3D" id="1.20.120.330">
    <property type="entry name" value="Nucleotidyltransferases domain 2"/>
    <property type="match status" value="1"/>
</dbReference>
<dbReference type="SUPFAM" id="SSF81301">
    <property type="entry name" value="Nucleotidyltransferase"/>
    <property type="match status" value="1"/>
</dbReference>
<dbReference type="Gene3D" id="3.30.460.10">
    <property type="entry name" value="Beta Polymerase, domain 2"/>
    <property type="match status" value="1"/>
</dbReference>
<reference evidence="1" key="1">
    <citation type="submission" date="2024-07" db="EMBL/GenBank/DDBJ databases">
        <title>Halotolerant mesophilic bacterium Ornithinibacillus sp. 4-3, sp. nov., isolated from soil.</title>
        <authorList>
            <person name="Sidarenka A.V."/>
            <person name="Guliayeva D.E."/>
            <person name="Leanovich S.I."/>
            <person name="Hileuskaya K.S."/>
            <person name="Akhremchuk A.E."/>
            <person name="Sikolenko M.A."/>
            <person name="Valentovich L.N."/>
        </authorList>
    </citation>
    <scope>NUCLEOTIDE SEQUENCE</scope>
    <source>
        <strain evidence="1">4-3</strain>
    </source>
</reference>
<sequence>MRTEQEMLNLVLDVAARDERVRVVAMNGSRTNKNIEKDHLQDYDIVYLVNDLPSFIKDLSWVDVFGERIIMQTPEAMSMFPPTLGNRFSYLMLFADGNRIDLMLIPLEEKERYAIEDGLTIILLDKDGIMPEIPEAHDTNYWVQKPSIHYYTDCCNEFWWVSTYVAKGLWRKELLYALDHLSLVREMLLTMLTWKIGIETNFTVNIGKSYKYIEKYLEQRTWKKLLHTFPKAEIMEIWSALFTAMDLFELLAKEVSEYLQIPYQEEEAIQVRSYVKNLKND</sequence>
<name>A0AB39HM74_9BACI</name>
<evidence type="ECO:0000313" key="1">
    <source>
        <dbReference type="EMBL" id="XDK31762.1"/>
    </source>
</evidence>
<dbReference type="AlphaFoldDB" id="A0AB39HM74"/>
<dbReference type="RefSeq" id="WP_368652487.1">
    <property type="nucleotide sequence ID" value="NZ_CP162599.1"/>
</dbReference>
<organism evidence="1">
    <name type="scientific">Ornithinibacillus sp. 4-3</name>
    <dbReference type="NCBI Taxonomy" id="3231488"/>
    <lineage>
        <taxon>Bacteria</taxon>
        <taxon>Bacillati</taxon>
        <taxon>Bacillota</taxon>
        <taxon>Bacilli</taxon>
        <taxon>Bacillales</taxon>
        <taxon>Bacillaceae</taxon>
        <taxon>Ornithinibacillus</taxon>
    </lineage>
</organism>
<dbReference type="Pfam" id="PF04439">
    <property type="entry name" value="Adenyl_transf"/>
    <property type="match status" value="1"/>
</dbReference>
<protein>
    <submittedName>
        <fullName evidence="1">Aminoglycoside 6-adenylyltransferase</fullName>
    </submittedName>
</protein>